<dbReference type="Proteomes" id="UP000072083">
    <property type="component" value="Unassembled WGS sequence"/>
</dbReference>
<proteinExistence type="predicted"/>
<dbReference type="AlphaFoldDB" id="A0A0Z8GHM3"/>
<sequence>MKKYIVNEDNERPMCANCQSEILEEEYLMIRDNFLLVNYFDDPDGLDNIFCSEHCVCESLFVSGVEIVEE</sequence>
<dbReference type="OrthoDB" id="9806513at2"/>
<reference evidence="1 2" key="1">
    <citation type="submission" date="2016-02" db="EMBL/GenBank/DDBJ databases">
        <authorList>
            <consortium name="Pathogen Informatics"/>
        </authorList>
    </citation>
    <scope>NUCLEOTIDE SEQUENCE [LARGE SCALE GENOMIC DNA]</scope>
    <source>
        <strain evidence="1 2">LSS44</strain>
    </source>
</reference>
<name>A0A0Z8GHM3_STRSU</name>
<gene>
    <name evidence="1" type="ORF">ERS132406_01277</name>
</gene>
<accession>A0A0Z8GHM3</accession>
<evidence type="ECO:0000313" key="1">
    <source>
        <dbReference type="EMBL" id="CYU98932.1"/>
    </source>
</evidence>
<evidence type="ECO:0000313" key="2">
    <source>
        <dbReference type="Proteomes" id="UP000072083"/>
    </source>
</evidence>
<dbReference type="RefSeq" id="WP_024414952.1">
    <property type="nucleotide sequence ID" value="NZ_CEEJ01000007.1"/>
</dbReference>
<protein>
    <submittedName>
        <fullName evidence="1">Uncharacterized protein</fullName>
    </submittedName>
</protein>
<organism evidence="1 2">
    <name type="scientific">Streptococcus suis</name>
    <dbReference type="NCBI Taxonomy" id="1307"/>
    <lineage>
        <taxon>Bacteria</taxon>
        <taxon>Bacillati</taxon>
        <taxon>Bacillota</taxon>
        <taxon>Bacilli</taxon>
        <taxon>Lactobacillales</taxon>
        <taxon>Streptococcaceae</taxon>
        <taxon>Streptococcus</taxon>
    </lineage>
</organism>
<dbReference type="EMBL" id="FIGZ01000012">
    <property type="protein sequence ID" value="CYU98932.1"/>
    <property type="molecule type" value="Genomic_DNA"/>
</dbReference>